<evidence type="ECO:0000313" key="1">
    <source>
        <dbReference type="EMBL" id="RBP45799.1"/>
    </source>
</evidence>
<evidence type="ECO:0000313" key="2">
    <source>
        <dbReference type="Proteomes" id="UP000253426"/>
    </source>
</evidence>
<accession>A0A366HRD2</accession>
<gene>
    <name evidence="1" type="ORF">DES53_102181</name>
</gene>
<reference evidence="1 2" key="1">
    <citation type="submission" date="2018-06" db="EMBL/GenBank/DDBJ databases">
        <title>Genomic Encyclopedia of Type Strains, Phase IV (KMG-IV): sequencing the most valuable type-strain genomes for metagenomic binning, comparative biology and taxonomic classification.</title>
        <authorList>
            <person name="Goeker M."/>
        </authorList>
    </citation>
    <scope>NUCLEOTIDE SEQUENCE [LARGE SCALE GENOMIC DNA]</scope>
    <source>
        <strain evidence="1 2">DSM 25532</strain>
    </source>
</reference>
<dbReference type="RefSeq" id="WP_113957369.1">
    <property type="nucleotide sequence ID" value="NZ_QNRR01000002.1"/>
</dbReference>
<comment type="caution">
    <text evidence="1">The sequence shown here is derived from an EMBL/GenBank/DDBJ whole genome shotgun (WGS) entry which is preliminary data.</text>
</comment>
<name>A0A366HRD2_9BACT</name>
<keyword evidence="2" id="KW-1185">Reference proteome</keyword>
<proteinExistence type="predicted"/>
<dbReference type="EMBL" id="QNRR01000002">
    <property type="protein sequence ID" value="RBP45799.1"/>
    <property type="molecule type" value="Genomic_DNA"/>
</dbReference>
<organism evidence="1 2">
    <name type="scientific">Roseimicrobium gellanilyticum</name>
    <dbReference type="NCBI Taxonomy" id="748857"/>
    <lineage>
        <taxon>Bacteria</taxon>
        <taxon>Pseudomonadati</taxon>
        <taxon>Verrucomicrobiota</taxon>
        <taxon>Verrucomicrobiia</taxon>
        <taxon>Verrucomicrobiales</taxon>
        <taxon>Verrucomicrobiaceae</taxon>
        <taxon>Roseimicrobium</taxon>
    </lineage>
</organism>
<dbReference type="Proteomes" id="UP000253426">
    <property type="component" value="Unassembled WGS sequence"/>
</dbReference>
<dbReference type="AlphaFoldDB" id="A0A366HRD2"/>
<protein>
    <submittedName>
        <fullName evidence="1">Uncharacterized protein</fullName>
    </submittedName>
</protein>
<sequence length="118" mass="13385">MTIEDCYKKYGEPLYVGSKHLIWKDKEQNRAFKATRPGYLTGGSVIITSQPWHEPADASSPHPSTAEMIECLQRFGFSQVNSNDWQHANGTMARNVKPGDFIKTKERVVPIDVHLEKP</sequence>
<dbReference type="OrthoDB" id="9894401at2"/>